<dbReference type="AlphaFoldDB" id="A0A8S3TZ02"/>
<keyword evidence="3 5" id="KW-1133">Transmembrane helix</keyword>
<dbReference type="OrthoDB" id="6279736at2759"/>
<protein>
    <submittedName>
        <fullName evidence="6">TSPAN18</fullName>
    </submittedName>
</protein>
<feature type="transmembrane region" description="Helical" evidence="5">
    <location>
        <begin position="262"/>
        <end position="279"/>
    </location>
</feature>
<dbReference type="PANTHER" id="PTHR19282:SF544">
    <property type="entry name" value="TETRASPANIN"/>
    <property type="match status" value="1"/>
</dbReference>
<evidence type="ECO:0000256" key="3">
    <source>
        <dbReference type="ARBA" id="ARBA00022989"/>
    </source>
</evidence>
<proteinExistence type="predicted"/>
<gene>
    <name evidence="6" type="ORF">MEDL_48263</name>
</gene>
<keyword evidence="4 5" id="KW-0472">Membrane</keyword>
<comment type="caution">
    <text evidence="6">The sequence shown here is derived from an EMBL/GenBank/DDBJ whole genome shotgun (WGS) entry which is preliminary data.</text>
</comment>
<dbReference type="Proteomes" id="UP000683360">
    <property type="component" value="Unassembled WGS sequence"/>
</dbReference>
<feature type="transmembrane region" description="Helical" evidence="5">
    <location>
        <begin position="412"/>
        <end position="432"/>
    </location>
</feature>
<feature type="transmembrane region" description="Helical" evidence="5">
    <location>
        <begin position="54"/>
        <end position="78"/>
    </location>
</feature>
<dbReference type="Pfam" id="PF00335">
    <property type="entry name" value="Tetraspanin"/>
    <property type="match status" value="2"/>
</dbReference>
<evidence type="ECO:0000256" key="2">
    <source>
        <dbReference type="ARBA" id="ARBA00022692"/>
    </source>
</evidence>
<comment type="subcellular location">
    <subcellularLocation>
        <location evidence="1">Membrane</location>
        <topology evidence="1">Multi-pass membrane protein</topology>
    </subcellularLocation>
</comment>
<evidence type="ECO:0000256" key="1">
    <source>
        <dbReference type="ARBA" id="ARBA00004141"/>
    </source>
</evidence>
<name>A0A8S3TZ02_MYTED</name>
<evidence type="ECO:0000256" key="5">
    <source>
        <dbReference type="SAM" id="Phobius"/>
    </source>
</evidence>
<dbReference type="PANTHER" id="PTHR19282">
    <property type="entry name" value="TETRASPANIN"/>
    <property type="match status" value="1"/>
</dbReference>
<evidence type="ECO:0000313" key="6">
    <source>
        <dbReference type="EMBL" id="CAG2235722.1"/>
    </source>
</evidence>
<organism evidence="6 7">
    <name type="scientific">Mytilus edulis</name>
    <name type="common">Blue mussel</name>
    <dbReference type="NCBI Taxonomy" id="6550"/>
    <lineage>
        <taxon>Eukaryota</taxon>
        <taxon>Metazoa</taxon>
        <taxon>Spiralia</taxon>
        <taxon>Lophotrochozoa</taxon>
        <taxon>Mollusca</taxon>
        <taxon>Bivalvia</taxon>
        <taxon>Autobranchia</taxon>
        <taxon>Pteriomorphia</taxon>
        <taxon>Mytilida</taxon>
        <taxon>Mytiloidea</taxon>
        <taxon>Mytilidae</taxon>
        <taxon>Mytilinae</taxon>
        <taxon>Mytilus</taxon>
    </lineage>
</organism>
<accession>A0A8S3TZ02</accession>
<keyword evidence="2 5" id="KW-0812">Transmembrane</keyword>
<sequence length="447" mass="48155">MIAAGVIAYQASQIPQIEDIEDTIKGLLKSMASTTGESVDGIESFSITELLDGIGMGLIIAGCVLLVLSFLVVAVPAIQGYIKDGLLESLKNYKGFGSSEVSTLGWMFVMKEMECCGVSGYQDFAKTYTTDWKTPGRVSSALDAPLVCCITEPSDTPHDSDFDCARVNGPLAIHTDGCFDKVWGLVLGNPTYAAIGYTTAFVFQSNSLTFVAIGVVAKLASDIDIINGLEDQVKEYLNSTTANIGTSNNGTNDLSITEHLDGIALIFIISGCVLFFLSFCGCCGALCNSKTAMTIIQDAIKDVLFESLENYKGLGNFDVTTLGWMFFMKEMNCCGVNGYLDFNRTHTDNWRKPGLVSTDLDAPIVCCVTEPLSHSDTDTSCAREETFDIHTQGCFAAVWDVTMGNSLITGTVFPVAFVFQLLLIIFSCMLIAGHKDQKQTAGSVYVD</sequence>
<reference evidence="6" key="1">
    <citation type="submission" date="2021-03" db="EMBL/GenBank/DDBJ databases">
        <authorList>
            <person name="Bekaert M."/>
        </authorList>
    </citation>
    <scope>NUCLEOTIDE SEQUENCE</scope>
</reference>
<dbReference type="EMBL" id="CAJPWZ010002325">
    <property type="protein sequence ID" value="CAG2235722.1"/>
    <property type="molecule type" value="Genomic_DNA"/>
</dbReference>
<dbReference type="InterPro" id="IPR018499">
    <property type="entry name" value="Tetraspanin/Peripherin"/>
</dbReference>
<evidence type="ECO:0000313" key="7">
    <source>
        <dbReference type="Proteomes" id="UP000683360"/>
    </source>
</evidence>
<dbReference type="GO" id="GO:0005886">
    <property type="term" value="C:plasma membrane"/>
    <property type="evidence" value="ECO:0007669"/>
    <property type="project" value="TreeGrafter"/>
</dbReference>
<dbReference type="SUPFAM" id="SSF48652">
    <property type="entry name" value="Tetraspanin"/>
    <property type="match status" value="2"/>
</dbReference>
<dbReference type="Gene3D" id="1.10.1450.10">
    <property type="entry name" value="Tetraspanin"/>
    <property type="match status" value="2"/>
</dbReference>
<dbReference type="InterPro" id="IPR008952">
    <property type="entry name" value="Tetraspanin_EC2_sf"/>
</dbReference>
<keyword evidence="7" id="KW-1185">Reference proteome</keyword>
<evidence type="ECO:0000256" key="4">
    <source>
        <dbReference type="ARBA" id="ARBA00023136"/>
    </source>
</evidence>